<evidence type="ECO:0000313" key="2">
    <source>
        <dbReference type="Proteomes" id="UP000054241"/>
    </source>
</evidence>
<gene>
    <name evidence="1" type="ORF">AQI88_29735</name>
</gene>
<dbReference type="RefSeq" id="WP_067005012.1">
    <property type="nucleotide sequence ID" value="NZ_KQ948033.1"/>
</dbReference>
<accession>A0A101NGU7</accession>
<keyword evidence="2" id="KW-1185">Reference proteome</keyword>
<name>A0A101NGU7_9ACTN</name>
<dbReference type="AlphaFoldDB" id="A0A101NGU7"/>
<reference evidence="1 2" key="1">
    <citation type="submission" date="2015-10" db="EMBL/GenBank/DDBJ databases">
        <title>Draft genome sequence of Streptomyces cellostaticus DSM 40189, type strain for the species Streptomyces cellostaticus.</title>
        <authorList>
            <person name="Ruckert C."/>
            <person name="Winkler A."/>
            <person name="Kalinowski J."/>
            <person name="Kampfer P."/>
            <person name="Glaeser S."/>
        </authorList>
    </citation>
    <scope>NUCLEOTIDE SEQUENCE [LARGE SCALE GENOMIC DNA]</scope>
    <source>
        <strain evidence="1 2">DSM 40189</strain>
    </source>
</reference>
<proteinExistence type="predicted"/>
<dbReference type="EMBL" id="LMWL01000056">
    <property type="protein sequence ID" value="KUM92875.1"/>
    <property type="molecule type" value="Genomic_DNA"/>
</dbReference>
<protein>
    <submittedName>
        <fullName evidence="1">Uncharacterized protein</fullName>
    </submittedName>
</protein>
<sequence>MTYRVELAVQVEDALATLPDAGRQEVMETIAAALVRLDAWPDPGGWDAAVRFGSRSWVMFSAYLDGIDIIDVGWVGCGDAWFPMP</sequence>
<dbReference type="Proteomes" id="UP000054241">
    <property type="component" value="Unassembled WGS sequence"/>
</dbReference>
<evidence type="ECO:0000313" key="1">
    <source>
        <dbReference type="EMBL" id="KUM92875.1"/>
    </source>
</evidence>
<dbReference type="OrthoDB" id="4236581at2"/>
<organism evidence="1 2">
    <name type="scientific">Streptomyces cellostaticus</name>
    <dbReference type="NCBI Taxonomy" id="67285"/>
    <lineage>
        <taxon>Bacteria</taxon>
        <taxon>Bacillati</taxon>
        <taxon>Actinomycetota</taxon>
        <taxon>Actinomycetes</taxon>
        <taxon>Kitasatosporales</taxon>
        <taxon>Streptomycetaceae</taxon>
        <taxon>Streptomyces</taxon>
    </lineage>
</organism>
<comment type="caution">
    <text evidence="1">The sequence shown here is derived from an EMBL/GenBank/DDBJ whole genome shotgun (WGS) entry which is preliminary data.</text>
</comment>